<dbReference type="Pfam" id="PF00109">
    <property type="entry name" value="ketoacyl-synt"/>
    <property type="match status" value="1"/>
</dbReference>
<dbReference type="Proteomes" id="UP001604267">
    <property type="component" value="Unassembled WGS sequence"/>
</dbReference>
<reference evidence="5 6" key="1">
    <citation type="submission" date="2024-10" db="EMBL/GenBank/DDBJ databases">
        <title>The Natural Products Discovery Center: Release of the First 8490 Sequenced Strains for Exploring Actinobacteria Biosynthetic Diversity.</title>
        <authorList>
            <person name="Kalkreuter E."/>
            <person name="Kautsar S.A."/>
            <person name="Yang D."/>
            <person name="Bader C.D."/>
            <person name="Teijaro C.N."/>
            <person name="Fluegel L."/>
            <person name="Davis C.M."/>
            <person name="Simpson J.R."/>
            <person name="Lauterbach L."/>
            <person name="Steele A.D."/>
            <person name="Gui C."/>
            <person name="Meng S."/>
            <person name="Li G."/>
            <person name="Viehrig K."/>
            <person name="Ye F."/>
            <person name="Su P."/>
            <person name="Kiefer A.F."/>
            <person name="Nichols A."/>
            <person name="Cepeda A.J."/>
            <person name="Yan W."/>
            <person name="Fan B."/>
            <person name="Jiang Y."/>
            <person name="Adhikari A."/>
            <person name="Zheng C.-J."/>
            <person name="Schuster L."/>
            <person name="Cowan T.M."/>
            <person name="Smanski M.J."/>
            <person name="Chevrette M.G."/>
            <person name="De Carvalho L.P.S."/>
            <person name="Shen B."/>
        </authorList>
    </citation>
    <scope>NUCLEOTIDE SEQUENCE [LARGE SCALE GENOMIC DNA]</scope>
    <source>
        <strain evidence="5 6">NPDC048320</strain>
    </source>
</reference>
<dbReference type="InterPro" id="IPR020841">
    <property type="entry name" value="PKS_Beta-ketoAc_synthase_dom"/>
</dbReference>
<comment type="similarity">
    <text evidence="1 3">Belongs to the thiolase-like superfamily. Beta-ketoacyl-ACP synthases family.</text>
</comment>
<dbReference type="NCBIfam" id="NF005490">
    <property type="entry name" value="PRK07103.1"/>
    <property type="match status" value="1"/>
</dbReference>
<dbReference type="CDD" id="cd00834">
    <property type="entry name" value="KAS_I_II"/>
    <property type="match status" value="1"/>
</dbReference>
<gene>
    <name evidence="5" type="ORF">ACGFZB_27835</name>
</gene>
<keyword evidence="2 3" id="KW-0808">Transferase</keyword>
<feature type="domain" description="Ketosynthase family 3 (KS3)" evidence="4">
    <location>
        <begin position="4"/>
        <end position="405"/>
    </location>
</feature>
<dbReference type="InterPro" id="IPR016039">
    <property type="entry name" value="Thiolase-like"/>
</dbReference>
<keyword evidence="6" id="KW-1185">Reference proteome</keyword>
<proteinExistence type="inferred from homology"/>
<accession>A0ABW7BAE3</accession>
<sequence>MRDVAEIVVTGLGVTTAVGQGKEQFARALFAGEHRFGVLRRPGRQLDSRFVGAEIPAFTPPARVAARDLRTASLTARVALATLEEAWTEAGLDEADPSRVGLVVGGSNTQQRELVRAHDRHRAKPRFLRPGYGMSYLDTDLCALATAAFGIRGLAHTVGGASASGQLAVIEAAEAVASGRVDVCIALGALADLSYWELLALQSMGAMAPETCADVPEEACRPFDTGHHGFVFGEACAALVVERRGARPPREHAPYARLSGWSVQLDGNRGPNPSLEGEVRAIRHALGTAGLTAADIDYVNPHGTASPVGDRTEARALRESGLTRAAVNATKSITGHGLSAAGAVEAVAALLQMRHGRLHPTRNLHDPVDDSLHWVRGAAVEARVRHCLSLSMGFGGINTALCMSACEPGRA</sequence>
<evidence type="ECO:0000256" key="3">
    <source>
        <dbReference type="RuleBase" id="RU003694"/>
    </source>
</evidence>
<dbReference type="InterPro" id="IPR000794">
    <property type="entry name" value="Beta-ketoacyl_synthase"/>
</dbReference>
<name>A0ABW7BAE3_9ACTN</name>
<evidence type="ECO:0000256" key="1">
    <source>
        <dbReference type="ARBA" id="ARBA00008467"/>
    </source>
</evidence>
<dbReference type="SMART" id="SM00825">
    <property type="entry name" value="PKS_KS"/>
    <property type="match status" value="1"/>
</dbReference>
<organism evidence="5 6">
    <name type="scientific">Streptomyces cinerochromogenes</name>
    <dbReference type="NCBI Taxonomy" id="66422"/>
    <lineage>
        <taxon>Bacteria</taxon>
        <taxon>Bacillati</taxon>
        <taxon>Actinomycetota</taxon>
        <taxon>Actinomycetes</taxon>
        <taxon>Kitasatosporales</taxon>
        <taxon>Streptomycetaceae</taxon>
        <taxon>Streptomyces</taxon>
    </lineage>
</organism>
<evidence type="ECO:0000313" key="6">
    <source>
        <dbReference type="Proteomes" id="UP001604267"/>
    </source>
</evidence>
<dbReference type="PANTHER" id="PTHR11712">
    <property type="entry name" value="POLYKETIDE SYNTHASE-RELATED"/>
    <property type="match status" value="1"/>
</dbReference>
<dbReference type="PANTHER" id="PTHR11712:SF336">
    <property type="entry name" value="3-OXOACYL-[ACYL-CARRIER-PROTEIN] SYNTHASE, MITOCHONDRIAL"/>
    <property type="match status" value="1"/>
</dbReference>
<dbReference type="InterPro" id="IPR014031">
    <property type="entry name" value="Ketoacyl_synth_C"/>
</dbReference>
<comment type="caution">
    <text evidence="5">The sequence shown here is derived from an EMBL/GenBank/DDBJ whole genome shotgun (WGS) entry which is preliminary data.</text>
</comment>
<dbReference type="EMBL" id="JBICYV010000014">
    <property type="protein sequence ID" value="MFG3014167.1"/>
    <property type="molecule type" value="Genomic_DNA"/>
</dbReference>
<evidence type="ECO:0000256" key="2">
    <source>
        <dbReference type="ARBA" id="ARBA00022679"/>
    </source>
</evidence>
<dbReference type="Pfam" id="PF02801">
    <property type="entry name" value="Ketoacyl-synt_C"/>
    <property type="match status" value="1"/>
</dbReference>
<dbReference type="Gene3D" id="3.40.47.10">
    <property type="match status" value="2"/>
</dbReference>
<dbReference type="InterPro" id="IPR014030">
    <property type="entry name" value="Ketoacyl_synth_N"/>
</dbReference>
<protein>
    <submittedName>
        <fullName evidence="5">Beta-ketoacyl synthase N-terminal-like domain-containing protein</fullName>
    </submittedName>
</protein>
<dbReference type="SUPFAM" id="SSF53901">
    <property type="entry name" value="Thiolase-like"/>
    <property type="match status" value="2"/>
</dbReference>
<evidence type="ECO:0000259" key="4">
    <source>
        <dbReference type="PROSITE" id="PS52004"/>
    </source>
</evidence>
<dbReference type="PROSITE" id="PS52004">
    <property type="entry name" value="KS3_2"/>
    <property type="match status" value="1"/>
</dbReference>
<dbReference type="RefSeq" id="WP_392820540.1">
    <property type="nucleotide sequence ID" value="NZ_JBICYV010000014.1"/>
</dbReference>
<evidence type="ECO:0000313" key="5">
    <source>
        <dbReference type="EMBL" id="MFG3014167.1"/>
    </source>
</evidence>